<accession>A0A7W3PEW6</accession>
<organism evidence="1 2">
    <name type="scientific">Promicromonospora sukumoe</name>
    <dbReference type="NCBI Taxonomy" id="88382"/>
    <lineage>
        <taxon>Bacteria</taxon>
        <taxon>Bacillati</taxon>
        <taxon>Actinomycetota</taxon>
        <taxon>Actinomycetes</taxon>
        <taxon>Micrococcales</taxon>
        <taxon>Promicromonosporaceae</taxon>
        <taxon>Promicromonospora</taxon>
    </lineage>
</organism>
<dbReference type="EMBL" id="JACGWV010000001">
    <property type="protein sequence ID" value="MBA8809308.1"/>
    <property type="molecule type" value="Genomic_DNA"/>
</dbReference>
<keyword evidence="2" id="KW-1185">Reference proteome</keyword>
<comment type="caution">
    <text evidence="1">The sequence shown here is derived from an EMBL/GenBank/DDBJ whole genome shotgun (WGS) entry which is preliminary data.</text>
</comment>
<sequence length="105" mass="11482">MKRDDRTLADGIEACWWQTDYTGYVAALTGPAPLDFVAVLDDTYDEPTAWRRETDSPMWATGQGIGGQASWTSKDESVQTGIVARGIDNDHLMDLMSLAAEIAQA</sequence>
<evidence type="ECO:0000313" key="1">
    <source>
        <dbReference type="EMBL" id="MBA8809308.1"/>
    </source>
</evidence>
<dbReference type="Proteomes" id="UP000540568">
    <property type="component" value="Unassembled WGS sequence"/>
</dbReference>
<proteinExistence type="predicted"/>
<gene>
    <name evidence="1" type="ORF">FHX71_003250</name>
</gene>
<dbReference type="RefSeq" id="WP_182618093.1">
    <property type="nucleotide sequence ID" value="NZ_BAAATF010000011.1"/>
</dbReference>
<dbReference type="AlphaFoldDB" id="A0A7W3PEW6"/>
<reference evidence="1 2" key="1">
    <citation type="submission" date="2020-07" db="EMBL/GenBank/DDBJ databases">
        <title>Sequencing the genomes of 1000 actinobacteria strains.</title>
        <authorList>
            <person name="Klenk H.-P."/>
        </authorList>
    </citation>
    <scope>NUCLEOTIDE SEQUENCE [LARGE SCALE GENOMIC DNA]</scope>
    <source>
        <strain evidence="1 2">DSM 44121</strain>
    </source>
</reference>
<name>A0A7W3PEW6_9MICO</name>
<evidence type="ECO:0000313" key="2">
    <source>
        <dbReference type="Proteomes" id="UP000540568"/>
    </source>
</evidence>
<protein>
    <submittedName>
        <fullName evidence="1">Uncharacterized protein</fullName>
    </submittedName>
</protein>